<sequence length="50" mass="5265">MSRAVQPCALHRAWAEGEEVRPLDDAALELMIGQVADSGVAASAIFLLNA</sequence>
<dbReference type="EMBL" id="AWWI01000079">
    <property type="protein sequence ID" value="PIL19897.1"/>
    <property type="molecule type" value="Genomic_DNA"/>
</dbReference>
<reference evidence="1 2" key="1">
    <citation type="submission" date="2013-09" db="EMBL/GenBank/DDBJ databases">
        <title>Genome sequencing of Phaeobacter antarcticus sp. nov. SM1211.</title>
        <authorList>
            <person name="Zhang X.-Y."/>
            <person name="Liu C."/>
            <person name="Chen X.-L."/>
            <person name="Xie B.-B."/>
            <person name="Qin Q.-L."/>
            <person name="Rong J.-C."/>
            <person name="Zhang Y.-Z."/>
        </authorList>
    </citation>
    <scope>NUCLEOTIDE SEQUENCE [LARGE SCALE GENOMIC DNA]</scope>
    <source>
        <strain evidence="1 2">SM1211</strain>
    </source>
</reference>
<organism evidence="1 2">
    <name type="scientific">Puniceibacterium antarcticum</name>
    <dbReference type="NCBI Taxonomy" id="1206336"/>
    <lineage>
        <taxon>Bacteria</taxon>
        <taxon>Pseudomonadati</taxon>
        <taxon>Pseudomonadota</taxon>
        <taxon>Alphaproteobacteria</taxon>
        <taxon>Rhodobacterales</taxon>
        <taxon>Paracoccaceae</taxon>
        <taxon>Puniceibacterium</taxon>
    </lineage>
</organism>
<proteinExistence type="predicted"/>
<evidence type="ECO:0000313" key="1">
    <source>
        <dbReference type="EMBL" id="PIL19897.1"/>
    </source>
</evidence>
<name>A0A2G8REA9_9RHOB</name>
<accession>A0A2G8REA9</accession>
<keyword evidence="2" id="KW-1185">Reference proteome</keyword>
<comment type="caution">
    <text evidence="1">The sequence shown here is derived from an EMBL/GenBank/DDBJ whole genome shotgun (WGS) entry which is preliminary data.</text>
</comment>
<protein>
    <submittedName>
        <fullName evidence="1">Uncharacterized protein</fullName>
    </submittedName>
</protein>
<dbReference type="Proteomes" id="UP000231259">
    <property type="component" value="Unassembled WGS sequence"/>
</dbReference>
<evidence type="ECO:0000313" key="2">
    <source>
        <dbReference type="Proteomes" id="UP000231259"/>
    </source>
</evidence>
<gene>
    <name evidence="1" type="ORF">P775_12525</name>
</gene>
<dbReference type="AlphaFoldDB" id="A0A2G8REA9"/>